<dbReference type="Pfam" id="PF03167">
    <property type="entry name" value="UDG"/>
    <property type="match status" value="1"/>
</dbReference>
<keyword evidence="4" id="KW-0378">Hydrolase</keyword>
<keyword evidence="1" id="KW-0004">4Fe-4S</keyword>
<dbReference type="AlphaFoldDB" id="A0A1H7BG48"/>
<dbReference type="PANTHER" id="PTHR33693">
    <property type="entry name" value="TYPE-5 URACIL-DNA GLYCOSYLASE"/>
    <property type="match status" value="1"/>
</dbReference>
<evidence type="ECO:0000259" key="8">
    <source>
        <dbReference type="SMART" id="SM00986"/>
    </source>
</evidence>
<dbReference type="SMART" id="SM00987">
    <property type="entry name" value="UreE_C"/>
    <property type="match status" value="1"/>
</dbReference>
<keyword evidence="3" id="KW-0227">DNA damage</keyword>
<dbReference type="InterPro" id="IPR051536">
    <property type="entry name" value="UDG_Type-4/5"/>
</dbReference>
<evidence type="ECO:0000256" key="6">
    <source>
        <dbReference type="ARBA" id="ARBA00023014"/>
    </source>
</evidence>
<organism evidence="9 10">
    <name type="scientific">Bhargavaea ginsengi</name>
    <dbReference type="NCBI Taxonomy" id="426757"/>
    <lineage>
        <taxon>Bacteria</taxon>
        <taxon>Bacillati</taxon>
        <taxon>Bacillota</taxon>
        <taxon>Bacilli</taxon>
        <taxon>Bacillales</taxon>
        <taxon>Caryophanaceae</taxon>
        <taxon>Bhargavaea</taxon>
    </lineage>
</organism>
<dbReference type="PANTHER" id="PTHR33693:SF1">
    <property type="entry name" value="TYPE-4 URACIL-DNA GLYCOSYLASE"/>
    <property type="match status" value="1"/>
</dbReference>
<keyword evidence="5" id="KW-0408">Iron</keyword>
<accession>A0A1H7BG48</accession>
<evidence type="ECO:0000256" key="2">
    <source>
        <dbReference type="ARBA" id="ARBA00022723"/>
    </source>
</evidence>
<dbReference type="InterPro" id="IPR005122">
    <property type="entry name" value="Uracil-DNA_glycosylase-like"/>
</dbReference>
<evidence type="ECO:0000256" key="7">
    <source>
        <dbReference type="ARBA" id="ARBA00023204"/>
    </source>
</evidence>
<evidence type="ECO:0000313" key="9">
    <source>
        <dbReference type="EMBL" id="SEJ75287.1"/>
    </source>
</evidence>
<keyword evidence="6" id="KW-0411">Iron-sulfur</keyword>
<reference evidence="10" key="1">
    <citation type="submission" date="2016-10" db="EMBL/GenBank/DDBJ databases">
        <authorList>
            <person name="Varghese N."/>
            <person name="Submissions S."/>
        </authorList>
    </citation>
    <scope>NUCLEOTIDE SEQUENCE [LARGE SCALE GENOMIC DNA]</scope>
    <source>
        <strain evidence="10">CGMCC 1.6763</strain>
    </source>
</reference>
<keyword evidence="7" id="KW-0234">DNA repair</keyword>
<sequence>MYRISEELAELGRERMGDAPVEGFVYGQGPETPELMLVGEAPGEFELVDGIPFIGRAGKELMKSLASIGLRREDVYITSAVRSRPYRWGTKKERDGTLTERKYNRAPTAKEILAHAPLLDAEMRDVRPKLIVTLGNIGLQRLLGKSYKVSDVHGQLIEAPVQYLADPDDTLYSLTRDVRTIIPTFHPASVFYNPSLREKVEQDWLLIGRTLQEHTGDDPDIL</sequence>
<dbReference type="OrthoDB" id="5290748at2"/>
<protein>
    <submittedName>
        <fullName evidence="9">DNA polymerase</fullName>
    </submittedName>
</protein>
<dbReference type="Proteomes" id="UP000199200">
    <property type="component" value="Unassembled WGS sequence"/>
</dbReference>
<evidence type="ECO:0000256" key="5">
    <source>
        <dbReference type="ARBA" id="ARBA00023004"/>
    </source>
</evidence>
<dbReference type="STRING" id="426757.SAMN04488127_2701"/>
<evidence type="ECO:0000256" key="1">
    <source>
        <dbReference type="ARBA" id="ARBA00022485"/>
    </source>
</evidence>
<dbReference type="GO" id="GO:0006281">
    <property type="term" value="P:DNA repair"/>
    <property type="evidence" value="ECO:0007669"/>
    <property type="project" value="UniProtKB-KW"/>
</dbReference>
<dbReference type="GO" id="GO:0046872">
    <property type="term" value="F:metal ion binding"/>
    <property type="evidence" value="ECO:0007669"/>
    <property type="project" value="UniProtKB-KW"/>
</dbReference>
<dbReference type="GO" id="GO:0051539">
    <property type="term" value="F:4 iron, 4 sulfur cluster binding"/>
    <property type="evidence" value="ECO:0007669"/>
    <property type="project" value="UniProtKB-KW"/>
</dbReference>
<gene>
    <name evidence="9" type="ORF">SAMN04488127_2701</name>
</gene>
<dbReference type="InterPro" id="IPR036895">
    <property type="entry name" value="Uracil-DNA_glycosylase-like_sf"/>
</dbReference>
<feature type="domain" description="Uracil-DNA glycosylase-like" evidence="8">
    <location>
        <begin position="26"/>
        <end position="205"/>
    </location>
</feature>
<evidence type="ECO:0000256" key="4">
    <source>
        <dbReference type="ARBA" id="ARBA00022801"/>
    </source>
</evidence>
<proteinExistence type="predicted"/>
<keyword evidence="10" id="KW-1185">Reference proteome</keyword>
<dbReference type="CDD" id="cd10030">
    <property type="entry name" value="UDG-F4_TTUDGA_SPO1dp_like"/>
    <property type="match status" value="1"/>
</dbReference>
<dbReference type="Gene3D" id="3.40.470.10">
    <property type="entry name" value="Uracil-DNA glycosylase-like domain"/>
    <property type="match status" value="1"/>
</dbReference>
<dbReference type="EMBL" id="FNZF01000006">
    <property type="protein sequence ID" value="SEJ75287.1"/>
    <property type="molecule type" value="Genomic_DNA"/>
</dbReference>
<evidence type="ECO:0000313" key="10">
    <source>
        <dbReference type="Proteomes" id="UP000199200"/>
    </source>
</evidence>
<evidence type="ECO:0000256" key="3">
    <source>
        <dbReference type="ARBA" id="ARBA00022763"/>
    </source>
</evidence>
<dbReference type="SUPFAM" id="SSF52141">
    <property type="entry name" value="Uracil-DNA glycosylase-like"/>
    <property type="match status" value="1"/>
</dbReference>
<dbReference type="SMART" id="SM00986">
    <property type="entry name" value="UDG"/>
    <property type="match status" value="1"/>
</dbReference>
<keyword evidence="2" id="KW-0479">Metal-binding</keyword>
<dbReference type="RefSeq" id="WP_092055280.1">
    <property type="nucleotide sequence ID" value="NZ_FNZF01000006.1"/>
</dbReference>
<dbReference type="GO" id="GO:0097506">
    <property type="term" value="F:deaminated base DNA N-glycosylase activity"/>
    <property type="evidence" value="ECO:0007669"/>
    <property type="project" value="UniProtKB-ARBA"/>
</dbReference>
<name>A0A1H7BG48_9BACL</name>